<dbReference type="InterPro" id="IPR021139">
    <property type="entry name" value="NYN"/>
</dbReference>
<feature type="region of interest" description="Disordered" evidence="1">
    <location>
        <begin position="56"/>
        <end position="96"/>
    </location>
</feature>
<dbReference type="PANTHER" id="PTHR35458">
    <property type="entry name" value="SLR0755 PROTEIN"/>
    <property type="match status" value="1"/>
</dbReference>
<dbReference type="Gene3D" id="3.40.50.1010">
    <property type="entry name" value="5'-nuclease"/>
    <property type="match status" value="1"/>
</dbReference>
<dbReference type="InterPro" id="IPR047140">
    <property type="entry name" value="LabA"/>
</dbReference>
<evidence type="ECO:0000313" key="3">
    <source>
        <dbReference type="EMBL" id="KKT70723.1"/>
    </source>
</evidence>
<dbReference type="Proteomes" id="UP000034154">
    <property type="component" value="Unassembled WGS sequence"/>
</dbReference>
<dbReference type="EMBL" id="LCJB01000022">
    <property type="protein sequence ID" value="KKT70723.1"/>
    <property type="molecule type" value="Genomic_DNA"/>
</dbReference>
<proteinExistence type="predicted"/>
<dbReference type="AlphaFoldDB" id="A0A0G1JH60"/>
<evidence type="ECO:0000313" key="4">
    <source>
        <dbReference type="Proteomes" id="UP000034154"/>
    </source>
</evidence>
<feature type="compositionally biased region" description="Polar residues" evidence="1">
    <location>
        <begin position="73"/>
        <end position="95"/>
    </location>
</feature>
<organism evidence="3 4">
    <name type="scientific">Candidatus Uhrbacteria bacterium GW2011_GWF2_44_350</name>
    <dbReference type="NCBI Taxonomy" id="1619000"/>
    <lineage>
        <taxon>Bacteria</taxon>
        <taxon>Candidatus Uhriibacteriota</taxon>
    </lineage>
</organism>
<evidence type="ECO:0000256" key="1">
    <source>
        <dbReference type="SAM" id="MobiDB-lite"/>
    </source>
</evidence>
<dbReference type="Pfam" id="PF01936">
    <property type="entry name" value="NYN"/>
    <property type="match status" value="1"/>
</dbReference>
<accession>A0A0G1JH60</accession>
<feature type="domain" description="NYN" evidence="2">
    <location>
        <begin position="179"/>
        <end position="243"/>
    </location>
</feature>
<gene>
    <name evidence="3" type="ORF">UW63_C0022G0004</name>
</gene>
<comment type="caution">
    <text evidence="3">The sequence shown here is derived from an EMBL/GenBank/DDBJ whole genome shotgun (WGS) entry which is preliminary data.</text>
</comment>
<sequence length="282" mass="32400">MDFEDFKNERLREELEIGKEKFGRIFCFLDFGNINHWFEKDQRNLDGAALSVDEKWSVDSRNKPPAKPATSDMPKNQQPTNRFNERSSYPTNKPPTKSVVVDLERLSTTISRFSNRSYFYYGFDAGKSASLHLIVKARKFFHVAVTKPIQWIKHRLDPVKDANNLRLINEDSSGRFIRIPKCNFDVELSIDAIRLSENYDTVCLFSGDNDFLALLRFLKEKRNKKVILVHDGHTRTELKAGADLTVSAQRIKKYIAIIKKTQRAQSGEGLDIGPVSTGRMPL</sequence>
<dbReference type="GO" id="GO:0004540">
    <property type="term" value="F:RNA nuclease activity"/>
    <property type="evidence" value="ECO:0007669"/>
    <property type="project" value="InterPro"/>
</dbReference>
<evidence type="ECO:0000259" key="2">
    <source>
        <dbReference type="Pfam" id="PF01936"/>
    </source>
</evidence>
<dbReference type="PANTHER" id="PTHR35458:SF2">
    <property type="entry name" value="SLR0755 PROTEIN"/>
    <property type="match status" value="1"/>
</dbReference>
<name>A0A0G1JH60_9BACT</name>
<protein>
    <recommendedName>
        <fullName evidence="2">NYN domain-containing protein</fullName>
    </recommendedName>
</protein>
<reference evidence="3 4" key="1">
    <citation type="journal article" date="2015" name="Nature">
        <title>rRNA introns, odd ribosomes, and small enigmatic genomes across a large radiation of phyla.</title>
        <authorList>
            <person name="Brown C.T."/>
            <person name="Hug L.A."/>
            <person name="Thomas B.C."/>
            <person name="Sharon I."/>
            <person name="Castelle C.J."/>
            <person name="Singh A."/>
            <person name="Wilkins M.J."/>
            <person name="Williams K.H."/>
            <person name="Banfield J.F."/>
        </authorList>
    </citation>
    <scope>NUCLEOTIDE SEQUENCE [LARGE SCALE GENOMIC DNA]</scope>
</reference>